<evidence type="ECO:0000313" key="11">
    <source>
        <dbReference type="Proteomes" id="UP000808914"/>
    </source>
</evidence>
<feature type="domain" description="DesK/YvfT N-terminal" evidence="9">
    <location>
        <begin position="1"/>
        <end position="150"/>
    </location>
</feature>
<evidence type="ECO:0000256" key="3">
    <source>
        <dbReference type="ARBA" id="ARBA00022679"/>
    </source>
</evidence>
<keyword evidence="4 10" id="KW-0418">Kinase</keyword>
<dbReference type="RefSeq" id="WP_205002134.1">
    <property type="nucleotide sequence ID" value="NZ_JAFBER010000001.1"/>
</dbReference>
<keyword evidence="6" id="KW-0472">Membrane</keyword>
<dbReference type="InterPro" id="IPR011712">
    <property type="entry name" value="Sig_transdc_His_kin_sub3_dim/P"/>
</dbReference>
<evidence type="ECO:0000259" key="8">
    <source>
        <dbReference type="Pfam" id="PF07730"/>
    </source>
</evidence>
<keyword evidence="6" id="KW-0812">Transmembrane</keyword>
<dbReference type="PANTHER" id="PTHR24421:SF63">
    <property type="entry name" value="SENSOR HISTIDINE KINASE DESK"/>
    <property type="match status" value="1"/>
</dbReference>
<dbReference type="InterPro" id="IPR003594">
    <property type="entry name" value="HATPase_dom"/>
</dbReference>
<feature type="transmembrane region" description="Helical" evidence="6">
    <location>
        <begin position="130"/>
        <end position="149"/>
    </location>
</feature>
<feature type="transmembrane region" description="Helical" evidence="6">
    <location>
        <begin position="36"/>
        <end position="53"/>
    </location>
</feature>
<evidence type="ECO:0000256" key="5">
    <source>
        <dbReference type="ARBA" id="ARBA00023012"/>
    </source>
</evidence>
<keyword evidence="5" id="KW-0902">Two-component regulatory system</keyword>
<evidence type="ECO:0000256" key="4">
    <source>
        <dbReference type="ARBA" id="ARBA00022777"/>
    </source>
</evidence>
<reference evidence="10 11" key="1">
    <citation type="submission" date="2021-01" db="EMBL/GenBank/DDBJ databases">
        <title>Genomic Encyclopedia of Type Strains, Phase IV (KMG-IV): sequencing the most valuable type-strain genomes for metagenomic binning, comparative biology and taxonomic classification.</title>
        <authorList>
            <person name="Goeker M."/>
        </authorList>
    </citation>
    <scope>NUCLEOTIDE SEQUENCE [LARGE SCALE GENOMIC DNA]</scope>
    <source>
        <strain evidence="10 11">DSM 28236</strain>
    </source>
</reference>
<dbReference type="SUPFAM" id="SSF55874">
    <property type="entry name" value="ATPase domain of HSP90 chaperone/DNA topoisomerase II/histidine kinase"/>
    <property type="match status" value="1"/>
</dbReference>
<keyword evidence="6" id="KW-1133">Transmembrane helix</keyword>
<feature type="domain" description="Signal transduction histidine kinase subgroup 3 dimerisation and phosphoacceptor" evidence="8">
    <location>
        <begin position="179"/>
        <end position="244"/>
    </location>
</feature>
<evidence type="ECO:0000259" key="9">
    <source>
        <dbReference type="Pfam" id="PF23540"/>
    </source>
</evidence>
<comment type="caution">
    <text evidence="10">The sequence shown here is derived from an EMBL/GenBank/DDBJ whole genome shotgun (WGS) entry which is preliminary data.</text>
</comment>
<evidence type="ECO:0000256" key="1">
    <source>
        <dbReference type="ARBA" id="ARBA00000085"/>
    </source>
</evidence>
<dbReference type="Pfam" id="PF07730">
    <property type="entry name" value="HisKA_3"/>
    <property type="match status" value="1"/>
</dbReference>
<accession>A0ABS2PW78</accession>
<feature type="transmembrane region" description="Helical" evidence="6">
    <location>
        <begin position="73"/>
        <end position="95"/>
    </location>
</feature>
<keyword evidence="11" id="KW-1185">Reference proteome</keyword>
<organism evidence="10 11">
    <name type="scientific">Scopulibacillus daqui</name>
    <dbReference type="NCBI Taxonomy" id="1469162"/>
    <lineage>
        <taxon>Bacteria</taxon>
        <taxon>Bacillati</taxon>
        <taxon>Bacillota</taxon>
        <taxon>Bacilli</taxon>
        <taxon>Bacillales</taxon>
        <taxon>Sporolactobacillaceae</taxon>
        <taxon>Scopulibacillus</taxon>
    </lineage>
</organism>
<dbReference type="InterPro" id="IPR056374">
    <property type="entry name" value="DesK/YvfT_N"/>
</dbReference>
<evidence type="ECO:0000256" key="6">
    <source>
        <dbReference type="SAM" id="Phobius"/>
    </source>
</evidence>
<name>A0ABS2PW78_9BACL</name>
<dbReference type="Pfam" id="PF02518">
    <property type="entry name" value="HATPase_c"/>
    <property type="match status" value="1"/>
</dbReference>
<feature type="domain" description="Histidine kinase/HSP90-like ATPase" evidence="7">
    <location>
        <begin position="283"/>
        <end position="366"/>
    </location>
</feature>
<gene>
    <name evidence="10" type="ORF">JOD45_000377</name>
</gene>
<evidence type="ECO:0000259" key="7">
    <source>
        <dbReference type="Pfam" id="PF02518"/>
    </source>
</evidence>
<dbReference type="InterPro" id="IPR036890">
    <property type="entry name" value="HATPase_C_sf"/>
</dbReference>
<dbReference type="GO" id="GO:0004673">
    <property type="term" value="F:protein histidine kinase activity"/>
    <property type="evidence" value="ECO:0007669"/>
    <property type="project" value="UniProtKB-EC"/>
</dbReference>
<dbReference type="EC" id="2.7.13.3" evidence="2"/>
<dbReference type="Pfam" id="PF23540">
    <property type="entry name" value="DesK_N"/>
    <property type="match status" value="1"/>
</dbReference>
<dbReference type="EMBL" id="JAFBER010000001">
    <property type="protein sequence ID" value="MBM7644186.1"/>
    <property type="molecule type" value="Genomic_DNA"/>
</dbReference>
<dbReference type="CDD" id="cd16917">
    <property type="entry name" value="HATPase_UhpB-NarQ-NarX-like"/>
    <property type="match status" value="1"/>
</dbReference>
<dbReference type="PANTHER" id="PTHR24421">
    <property type="entry name" value="NITRATE/NITRITE SENSOR PROTEIN NARX-RELATED"/>
    <property type="match status" value="1"/>
</dbReference>
<comment type="catalytic activity">
    <reaction evidence="1">
        <text>ATP + protein L-histidine = ADP + protein N-phospho-L-histidine.</text>
        <dbReference type="EC" id="2.7.13.3"/>
    </reaction>
</comment>
<dbReference type="Gene3D" id="3.30.565.10">
    <property type="entry name" value="Histidine kinase-like ATPase, C-terminal domain"/>
    <property type="match status" value="1"/>
</dbReference>
<dbReference type="InterPro" id="IPR050482">
    <property type="entry name" value="Sensor_HK_TwoCompSys"/>
</dbReference>
<evidence type="ECO:0000256" key="2">
    <source>
        <dbReference type="ARBA" id="ARBA00012438"/>
    </source>
</evidence>
<dbReference type="Gene3D" id="1.20.5.1930">
    <property type="match status" value="1"/>
</dbReference>
<evidence type="ECO:0000313" key="10">
    <source>
        <dbReference type="EMBL" id="MBM7644186.1"/>
    </source>
</evidence>
<keyword evidence="3 10" id="KW-0808">Transferase</keyword>
<sequence>MRNWYHIFPKSMGLSAYVWIIFCILPFYFIFRSSSLFEMTFGILMILLFFIAYRLSFITNNRLVYLWVSLEMAISIFMTLYFGYVYFSLFLAFFIGNIQNKIGFFLLYAVHLLTTIAAITTGFVIETEMYFSQLPFIIISVVGVILMPFNMYNRNNREKLEGQLEDANKRISQLMVIEERQRIARDLHDTLGQKLSLIRLKSDLARKLMYVNPDTAANEIYDINQTAKTALNEVREMVSDMRGTKLKDEIIRVRQIVEAAQMDFGVEGDLELANTSLFIENVLSMCLKEAVTNVIKHSQATSCHVKMKQSADELLIEVHDNGVGISDKIDSCKGHGLCGMRERLEFVNGSLETISKNGTTLIFRVPHFIKQTKQG</sequence>
<proteinExistence type="predicted"/>
<protein>
    <recommendedName>
        <fullName evidence="2">histidine kinase</fullName>
        <ecNumber evidence="2">2.7.13.3</ecNumber>
    </recommendedName>
</protein>
<dbReference type="Proteomes" id="UP000808914">
    <property type="component" value="Unassembled WGS sequence"/>
</dbReference>
<feature type="transmembrane region" description="Helical" evidence="6">
    <location>
        <begin position="12"/>
        <end position="31"/>
    </location>
</feature>
<feature type="transmembrane region" description="Helical" evidence="6">
    <location>
        <begin position="102"/>
        <end position="124"/>
    </location>
</feature>